<dbReference type="EMBL" id="JACCBI010000001">
    <property type="protein sequence ID" value="NYD65492.1"/>
    <property type="molecule type" value="Genomic_DNA"/>
</dbReference>
<dbReference type="GO" id="GO:0006508">
    <property type="term" value="P:proteolysis"/>
    <property type="evidence" value="ECO:0007669"/>
    <property type="project" value="InterPro"/>
</dbReference>
<dbReference type="Gene3D" id="3.40.50.1460">
    <property type="match status" value="1"/>
</dbReference>
<feature type="domain" description="Peptidase C14 caspase" evidence="2">
    <location>
        <begin position="380"/>
        <end position="607"/>
    </location>
</feature>
<dbReference type="AlphaFoldDB" id="A0A4Q2M207"/>
<protein>
    <submittedName>
        <fullName evidence="4">Caspase family protein</fullName>
    </submittedName>
</protein>
<dbReference type="GO" id="GO:0004197">
    <property type="term" value="F:cysteine-type endopeptidase activity"/>
    <property type="evidence" value="ECO:0007669"/>
    <property type="project" value="InterPro"/>
</dbReference>
<evidence type="ECO:0000313" key="4">
    <source>
        <dbReference type="EMBL" id="RXZ85778.1"/>
    </source>
</evidence>
<dbReference type="InterPro" id="IPR029030">
    <property type="entry name" value="Caspase-like_dom_sf"/>
</dbReference>
<comment type="caution">
    <text evidence="4">The sequence shown here is derived from an EMBL/GenBank/DDBJ whole genome shotgun (WGS) entry which is preliminary data.</text>
</comment>
<evidence type="ECO:0000313" key="5">
    <source>
        <dbReference type="Proteomes" id="UP000292686"/>
    </source>
</evidence>
<name>A0A4Q2M207_9MICO</name>
<dbReference type="InterPro" id="IPR011600">
    <property type="entry name" value="Pept_C14_caspase"/>
</dbReference>
<evidence type="ECO:0000259" key="2">
    <source>
        <dbReference type="Pfam" id="PF00656"/>
    </source>
</evidence>
<dbReference type="Proteomes" id="UP000581087">
    <property type="component" value="Unassembled WGS sequence"/>
</dbReference>
<gene>
    <name evidence="3" type="ORF">BJ972_000011</name>
    <name evidence="4" type="ORF">ESP50_13340</name>
</gene>
<accession>A0A4Q2M207</accession>
<evidence type="ECO:0000313" key="3">
    <source>
        <dbReference type="EMBL" id="NYD65492.1"/>
    </source>
</evidence>
<reference evidence="3 6" key="2">
    <citation type="submission" date="2020-07" db="EMBL/GenBank/DDBJ databases">
        <title>Sequencing the genomes of 1000 actinobacteria strains.</title>
        <authorList>
            <person name="Klenk H.-P."/>
        </authorList>
    </citation>
    <scope>NUCLEOTIDE SEQUENCE [LARGE SCALE GENOMIC DNA]</scope>
    <source>
        <strain evidence="3 6">DSM 23870</strain>
    </source>
</reference>
<dbReference type="SUPFAM" id="SSF52129">
    <property type="entry name" value="Caspase-like"/>
    <property type="match status" value="1"/>
</dbReference>
<dbReference type="PANTHER" id="PTHR48104">
    <property type="entry name" value="METACASPASE-4"/>
    <property type="match status" value="1"/>
</dbReference>
<feature type="compositionally biased region" description="Basic and acidic residues" evidence="1">
    <location>
        <begin position="314"/>
        <end position="329"/>
    </location>
</feature>
<feature type="region of interest" description="Disordered" evidence="1">
    <location>
        <begin position="549"/>
        <end position="572"/>
    </location>
</feature>
<dbReference type="PANTHER" id="PTHR48104:SF30">
    <property type="entry name" value="METACASPASE-1"/>
    <property type="match status" value="1"/>
</dbReference>
<dbReference type="InterPro" id="IPR050452">
    <property type="entry name" value="Metacaspase"/>
</dbReference>
<dbReference type="Proteomes" id="UP000292686">
    <property type="component" value="Unassembled WGS sequence"/>
</dbReference>
<organism evidence="4 5">
    <name type="scientific">Agromyces atrinae</name>
    <dbReference type="NCBI Taxonomy" id="592376"/>
    <lineage>
        <taxon>Bacteria</taxon>
        <taxon>Bacillati</taxon>
        <taxon>Actinomycetota</taxon>
        <taxon>Actinomycetes</taxon>
        <taxon>Micrococcales</taxon>
        <taxon>Microbacteriaceae</taxon>
        <taxon>Agromyces</taxon>
    </lineage>
</organism>
<feature type="region of interest" description="Disordered" evidence="1">
    <location>
        <begin position="308"/>
        <end position="335"/>
    </location>
</feature>
<evidence type="ECO:0000313" key="6">
    <source>
        <dbReference type="Proteomes" id="UP000581087"/>
    </source>
</evidence>
<dbReference type="OrthoDB" id="8447555at2"/>
<keyword evidence="5" id="KW-1185">Reference proteome</keyword>
<reference evidence="4 5" key="1">
    <citation type="submission" date="2019-01" db="EMBL/GenBank/DDBJ databases">
        <title>Agromyces.</title>
        <authorList>
            <person name="Li J."/>
        </authorList>
    </citation>
    <scope>NUCLEOTIDE SEQUENCE [LARGE SCALE GENOMIC DNA]</scope>
    <source>
        <strain evidence="4 5">DSM 23870</strain>
    </source>
</reference>
<dbReference type="GO" id="GO:0005737">
    <property type="term" value="C:cytoplasm"/>
    <property type="evidence" value="ECO:0007669"/>
    <property type="project" value="TreeGrafter"/>
</dbReference>
<proteinExistence type="predicted"/>
<dbReference type="Pfam" id="PF00656">
    <property type="entry name" value="Peptidase_C14"/>
    <property type="match status" value="1"/>
</dbReference>
<dbReference type="EMBL" id="SDPM01000007">
    <property type="protein sequence ID" value="RXZ85778.1"/>
    <property type="molecule type" value="Genomic_DNA"/>
</dbReference>
<sequence>MSLSPAQLKALKPHVITLDDGRLDRSSEENLDPQSIAEFTTVTADIRAIVETHLPAFIDAHDPADVPIVIFAHGGLVDLESGFEIAERQVAWWKANGVYPIHFVWRTGLVGALSDAIVRWLTGGTRGWFDETKDLLVEKGARLLGGGAIWNDMKLDAAASSDPHGGARVFATQLGAWMGADPRASRVSVHAIGHSAGSIFHSHFIPMALDENVPEFRTVTFLAPAVRMDTFEKMLLPRADSIGSLAVFTMHDAAEHEDTCLDVYGKSLLYLVSRAFEPVVGTPILGLAASIEQNERVSRFLDGDGGDLVLGPNERTDRSGTAAEHHGDFDNDPPTMNSVARRILERDDIVPFTADSRSVEPRDSVPPVPADSSRSLGGAKRALCIGIDEYPQTADRLSGAVADARAWRDMFSAAAFETTLLTNAEATREQIVGSIFQLITEAQPGDVLAVQYSGHGTRTPDLNADEGEGEPDSALCPVDFRGTGRVIIDDDLGALWDLAADGVSLSIFFDSCHSGGANRAPGGMRGDSRPRAVELTDADERAYRVARGVAGPRGRTRAAEASDAAENGSRAVPQASGVRREVLFAACDDDELAWETSGHGDFTSHVAPLVREHIGRVTNRAFYDALLIDFPSTRQTPRIDGSSAVEGSPFLAVELGSPASIVDGGADGAPASARTASPRDAAIAAILRGVADLIVSD</sequence>
<evidence type="ECO:0000256" key="1">
    <source>
        <dbReference type="SAM" id="MobiDB-lite"/>
    </source>
</evidence>
<feature type="region of interest" description="Disordered" evidence="1">
    <location>
        <begin position="355"/>
        <end position="376"/>
    </location>
</feature>
<dbReference type="RefSeq" id="WP_129175991.1">
    <property type="nucleotide sequence ID" value="NZ_JACCBI010000001.1"/>
</dbReference>